<protein>
    <submittedName>
        <fullName evidence="2">Uncharacterized protein</fullName>
    </submittedName>
</protein>
<evidence type="ECO:0000313" key="3">
    <source>
        <dbReference type="Proteomes" id="UP000054359"/>
    </source>
</evidence>
<dbReference type="EMBL" id="KK117143">
    <property type="protein sequence ID" value="KFM69651.1"/>
    <property type="molecule type" value="Genomic_DNA"/>
</dbReference>
<sequence length="111" mass="13002">MNSEHCLGENKELQENNPITQTKIYENPVHLYINKEHNTDEKSDAKFHIYNPQNCITKEEKELCERKLVSLSDKNKIISSSQKLEKNIIELLEVYENTSHEEETENINPST</sequence>
<gene>
    <name evidence="2" type="ORF">X975_10772</name>
</gene>
<dbReference type="Proteomes" id="UP000054359">
    <property type="component" value="Unassembled WGS sequence"/>
</dbReference>
<proteinExistence type="predicted"/>
<organism evidence="2 3">
    <name type="scientific">Stegodyphus mimosarum</name>
    <name type="common">African social velvet spider</name>
    <dbReference type="NCBI Taxonomy" id="407821"/>
    <lineage>
        <taxon>Eukaryota</taxon>
        <taxon>Metazoa</taxon>
        <taxon>Ecdysozoa</taxon>
        <taxon>Arthropoda</taxon>
        <taxon>Chelicerata</taxon>
        <taxon>Arachnida</taxon>
        <taxon>Araneae</taxon>
        <taxon>Araneomorphae</taxon>
        <taxon>Entelegynae</taxon>
        <taxon>Eresoidea</taxon>
        <taxon>Eresidae</taxon>
        <taxon>Stegodyphus</taxon>
    </lineage>
</organism>
<evidence type="ECO:0000256" key="1">
    <source>
        <dbReference type="SAM" id="MobiDB-lite"/>
    </source>
</evidence>
<accession>A0A087TX12</accession>
<feature type="non-terminal residue" evidence="2">
    <location>
        <position position="111"/>
    </location>
</feature>
<feature type="compositionally biased region" description="Basic and acidic residues" evidence="1">
    <location>
        <begin position="1"/>
        <end position="14"/>
    </location>
</feature>
<keyword evidence="3" id="KW-1185">Reference proteome</keyword>
<reference evidence="2 3" key="1">
    <citation type="submission" date="2013-11" db="EMBL/GenBank/DDBJ databases">
        <title>Genome sequencing of Stegodyphus mimosarum.</title>
        <authorList>
            <person name="Bechsgaard J."/>
        </authorList>
    </citation>
    <scope>NUCLEOTIDE SEQUENCE [LARGE SCALE GENOMIC DNA]</scope>
</reference>
<name>A0A087TX12_STEMI</name>
<dbReference type="AlphaFoldDB" id="A0A087TX12"/>
<feature type="region of interest" description="Disordered" evidence="1">
    <location>
        <begin position="1"/>
        <end position="21"/>
    </location>
</feature>
<evidence type="ECO:0000313" key="2">
    <source>
        <dbReference type="EMBL" id="KFM69651.1"/>
    </source>
</evidence>